<dbReference type="CDD" id="cd03789">
    <property type="entry name" value="GT9_LPS_heptosyltransferase"/>
    <property type="match status" value="1"/>
</dbReference>
<dbReference type="InterPro" id="IPR002201">
    <property type="entry name" value="Glyco_trans_9"/>
</dbReference>
<gene>
    <name evidence="3" type="ORF">RM538_01465</name>
</gene>
<dbReference type="EC" id="2.4.-.-" evidence="3"/>
<dbReference type="InterPro" id="IPR051199">
    <property type="entry name" value="LPS_LOS_Heptosyltrfase"/>
</dbReference>
<dbReference type="Gene3D" id="3.40.50.2000">
    <property type="entry name" value="Glycogen Phosphorylase B"/>
    <property type="match status" value="2"/>
</dbReference>
<dbReference type="SUPFAM" id="SSF53756">
    <property type="entry name" value="UDP-Glycosyltransferase/glycogen phosphorylase"/>
    <property type="match status" value="1"/>
</dbReference>
<comment type="caution">
    <text evidence="3">The sequence shown here is derived from an EMBL/GenBank/DDBJ whole genome shotgun (WGS) entry which is preliminary data.</text>
</comment>
<dbReference type="PANTHER" id="PTHR30160">
    <property type="entry name" value="TETRAACYLDISACCHARIDE 4'-KINASE-RELATED"/>
    <property type="match status" value="1"/>
</dbReference>
<reference evidence="3 4" key="1">
    <citation type="submission" date="2023-09" db="EMBL/GenBank/DDBJ databases">
        <authorList>
            <person name="Rey-Velasco X."/>
        </authorList>
    </citation>
    <scope>NUCLEOTIDE SEQUENCE [LARGE SCALE GENOMIC DNA]</scope>
    <source>
        <strain evidence="3 4">W242</strain>
    </source>
</reference>
<evidence type="ECO:0000313" key="4">
    <source>
        <dbReference type="Proteomes" id="UP001254488"/>
    </source>
</evidence>
<dbReference type="EMBL" id="JAVRHZ010000001">
    <property type="protein sequence ID" value="MDT0554655.1"/>
    <property type="molecule type" value="Genomic_DNA"/>
</dbReference>
<keyword evidence="2 3" id="KW-0808">Transferase</keyword>
<name>A0ABU2YA41_9FLAO</name>
<proteinExistence type="predicted"/>
<evidence type="ECO:0000256" key="2">
    <source>
        <dbReference type="ARBA" id="ARBA00022679"/>
    </source>
</evidence>
<protein>
    <submittedName>
        <fullName evidence="3">Glycosyltransferase family 9 protein</fullName>
        <ecNumber evidence="3">2.4.-.-</ecNumber>
    </submittedName>
</protein>
<organism evidence="3 4">
    <name type="scientific">Patiriisocius hiemis</name>
    <dbReference type="NCBI Taxonomy" id="3075604"/>
    <lineage>
        <taxon>Bacteria</taxon>
        <taxon>Pseudomonadati</taxon>
        <taxon>Bacteroidota</taxon>
        <taxon>Flavobacteriia</taxon>
        <taxon>Flavobacteriales</taxon>
        <taxon>Flavobacteriaceae</taxon>
        <taxon>Patiriisocius</taxon>
    </lineage>
</organism>
<dbReference type="Proteomes" id="UP001254488">
    <property type="component" value="Unassembled WGS sequence"/>
</dbReference>
<dbReference type="PANTHER" id="PTHR30160:SF7">
    <property type="entry name" value="ADP-HEPTOSE--LPS HEPTOSYLTRANSFERASE 2"/>
    <property type="match status" value="1"/>
</dbReference>
<keyword evidence="1 3" id="KW-0328">Glycosyltransferase</keyword>
<dbReference type="GO" id="GO:0016757">
    <property type="term" value="F:glycosyltransferase activity"/>
    <property type="evidence" value="ECO:0007669"/>
    <property type="project" value="UniProtKB-KW"/>
</dbReference>
<evidence type="ECO:0000256" key="1">
    <source>
        <dbReference type="ARBA" id="ARBA00022676"/>
    </source>
</evidence>
<dbReference type="Pfam" id="PF01075">
    <property type="entry name" value="Glyco_transf_9"/>
    <property type="match status" value="1"/>
</dbReference>
<sequence>MKILIIQQKMIGDVLTSTVLFKVLKKKYPDAILHYLINTHTYPVVEGNPLIDEFIFFTSEIEKNSIKLNGLIKKVQSEKYDTVIDAYGKLSSQLITKFSGAKTKIGYKKKLSSFYYSNSIHRTKVPSTSVSLAIENRLKLVAPLNVPFEVVTPDIFLQPSEKEQAATFLSESGISEKKPLYMISVLGSNPSKTYPFEYMASLLDAIISVKPDAQLLFNYIPNQKEDAKAIYTATKEATQQQIFFDVFGKSLREFLAITSRCDAMIGNEGGGVNMAKALGVPSFIIFSPHLNKVNWFGSSEHPPHTGVHLDEDVKHTAADRKLAKKDPKNYYLKFKPTFIIPKLNAFIQSL</sequence>
<keyword evidence="4" id="KW-1185">Reference proteome</keyword>
<evidence type="ECO:0000313" key="3">
    <source>
        <dbReference type="EMBL" id="MDT0554655.1"/>
    </source>
</evidence>
<accession>A0ABU2YA41</accession>
<dbReference type="RefSeq" id="WP_311331615.1">
    <property type="nucleotide sequence ID" value="NZ_JAVRHZ010000001.1"/>
</dbReference>